<evidence type="ECO:0000313" key="1">
    <source>
        <dbReference type="EMBL" id="ELR11766.1"/>
    </source>
</evidence>
<dbReference type="KEGG" id="acan:ACA1_362500"/>
<dbReference type="Pfam" id="PF07661">
    <property type="entry name" value="MORN_2"/>
    <property type="match status" value="1"/>
</dbReference>
<dbReference type="GeneID" id="14912250"/>
<dbReference type="Proteomes" id="UP000011083">
    <property type="component" value="Unassembled WGS sequence"/>
</dbReference>
<dbReference type="RefSeq" id="XP_004333779.1">
    <property type="nucleotide sequence ID" value="XM_004333731.1"/>
</dbReference>
<name>L8GHU9_ACACF</name>
<evidence type="ECO:0000313" key="2">
    <source>
        <dbReference type="Proteomes" id="UP000011083"/>
    </source>
</evidence>
<sequence>MVDLAFSKRGGDRCGGRGGAWSIDEEELDLLVEEYALPLEPQSQWDDLVEESNRYFKRQYKEVQLRKRDEDTAASIACQHFNLNHGASTSASRQSIPSRIASLFDMTAAVVAAYFTSELRDCLPDDVLTAVQRHMTKERQIECLHEYKRWADDGGHPGAATTTTASKTKTLVKYCPYDAQGRKHGQALEWRPSSGALWRSTRFEFGLRAGDYVEYFADGTIKALEVQYRDERVHGHVKWWYESGRLAGQQTFVHGLKHGAGHVWREDGSLWRSKNYRDDRKHGICRTFDEAGRVVKSSRYDGGRKRKAGAAELTTSCPGVNAAAVVPASWEPSLIGRV</sequence>
<protein>
    <recommendedName>
        <fullName evidence="3">MORN repeat-containing protein</fullName>
    </recommendedName>
</protein>
<organism evidence="1 2">
    <name type="scientific">Acanthamoeba castellanii (strain ATCC 30010 / Neff)</name>
    <dbReference type="NCBI Taxonomy" id="1257118"/>
    <lineage>
        <taxon>Eukaryota</taxon>
        <taxon>Amoebozoa</taxon>
        <taxon>Discosea</taxon>
        <taxon>Longamoebia</taxon>
        <taxon>Centramoebida</taxon>
        <taxon>Acanthamoebidae</taxon>
        <taxon>Acanthamoeba</taxon>
    </lineage>
</organism>
<gene>
    <name evidence="1" type="ORF">ACA1_362500</name>
</gene>
<dbReference type="EMBL" id="KB008147">
    <property type="protein sequence ID" value="ELR11766.1"/>
    <property type="molecule type" value="Genomic_DNA"/>
</dbReference>
<dbReference type="VEuPathDB" id="AmoebaDB:ACA1_362500"/>
<dbReference type="InterPro" id="IPR011652">
    <property type="entry name" value="MORN_2"/>
</dbReference>
<proteinExistence type="predicted"/>
<dbReference type="SUPFAM" id="SSF82185">
    <property type="entry name" value="Histone H3 K4-specific methyltransferase SET7/9 N-terminal domain"/>
    <property type="match status" value="1"/>
</dbReference>
<reference evidence="1 2" key="1">
    <citation type="journal article" date="2013" name="Genome Biol.">
        <title>Genome of Acanthamoeba castellanii highlights extensive lateral gene transfer and early evolution of tyrosine kinase signaling.</title>
        <authorList>
            <person name="Clarke M."/>
            <person name="Lohan A.J."/>
            <person name="Liu B."/>
            <person name="Lagkouvardos I."/>
            <person name="Roy S."/>
            <person name="Zafar N."/>
            <person name="Bertelli C."/>
            <person name="Schilde C."/>
            <person name="Kianianmomeni A."/>
            <person name="Burglin T.R."/>
            <person name="Frech C."/>
            <person name="Turcotte B."/>
            <person name="Kopec K.O."/>
            <person name="Synnott J.M."/>
            <person name="Choo C."/>
            <person name="Paponov I."/>
            <person name="Finkler A."/>
            <person name="Soon Heng Tan C."/>
            <person name="Hutchins A.P."/>
            <person name="Weinmeier T."/>
            <person name="Rattei T."/>
            <person name="Chu J.S."/>
            <person name="Gimenez G."/>
            <person name="Irimia M."/>
            <person name="Rigden D.J."/>
            <person name="Fitzpatrick D.A."/>
            <person name="Lorenzo-Morales J."/>
            <person name="Bateman A."/>
            <person name="Chiu C.H."/>
            <person name="Tang P."/>
            <person name="Hegemann P."/>
            <person name="Fromm H."/>
            <person name="Raoult D."/>
            <person name="Greub G."/>
            <person name="Miranda-Saavedra D."/>
            <person name="Chen N."/>
            <person name="Nash P."/>
            <person name="Ginger M.L."/>
            <person name="Horn M."/>
            <person name="Schaap P."/>
            <person name="Caler L."/>
            <person name="Loftus B."/>
        </authorList>
    </citation>
    <scope>NUCLEOTIDE SEQUENCE [LARGE SCALE GENOMIC DNA]</scope>
    <source>
        <strain evidence="1 2">Neff</strain>
    </source>
</reference>
<dbReference type="AlphaFoldDB" id="L8GHU9"/>
<evidence type="ECO:0008006" key="3">
    <source>
        <dbReference type="Google" id="ProtNLM"/>
    </source>
</evidence>
<keyword evidence="2" id="KW-1185">Reference proteome</keyword>
<dbReference type="Gene3D" id="2.20.110.10">
    <property type="entry name" value="Histone H3 K4-specific methyltransferase SET7/9 N-terminal domain"/>
    <property type="match status" value="1"/>
</dbReference>
<accession>L8GHU9</accession>